<protein>
    <submittedName>
        <fullName evidence="16">Receptor-type tyrosine-protein phosphatase N2</fullName>
    </submittedName>
</protein>
<dbReference type="PANTHER" id="PTHR46106">
    <property type="entry name" value="IA-2 PROTEIN TYROSINE PHOSPHATASE, ISOFORM C"/>
    <property type="match status" value="1"/>
</dbReference>
<dbReference type="InterPro" id="IPR038112">
    <property type="entry name" value="Receptor_IA-2_ectodomain_sf"/>
</dbReference>
<dbReference type="GO" id="GO:0045202">
    <property type="term" value="C:synapse"/>
    <property type="evidence" value="ECO:0007669"/>
    <property type="project" value="UniProtKB-SubCell"/>
</dbReference>
<name>A0A6A4WED1_AMPAM</name>
<evidence type="ECO:0000256" key="1">
    <source>
        <dbReference type="ARBA" id="ARBA00004212"/>
    </source>
</evidence>
<evidence type="ECO:0000256" key="9">
    <source>
        <dbReference type="ARBA" id="ARBA00023180"/>
    </source>
</evidence>
<dbReference type="InterPro" id="IPR000242">
    <property type="entry name" value="PTP_cat"/>
</dbReference>
<dbReference type="Gene3D" id="3.30.70.2470">
    <property type="entry name" value="Protein-tyrosine phosphatase receptor IA-2 ectodomain"/>
    <property type="match status" value="1"/>
</dbReference>
<keyword evidence="4" id="KW-0732">Signal</keyword>
<keyword evidence="3 13" id="KW-0812">Transmembrane</keyword>
<proteinExistence type="predicted"/>
<feature type="compositionally biased region" description="Low complexity" evidence="12">
    <location>
        <begin position="757"/>
        <end position="772"/>
    </location>
</feature>
<dbReference type="Pfam" id="PF00102">
    <property type="entry name" value="Y_phosphatase"/>
    <property type="match status" value="2"/>
</dbReference>
<dbReference type="InterPro" id="IPR003595">
    <property type="entry name" value="Tyr_Pase_cat"/>
</dbReference>
<dbReference type="GO" id="GO:0051046">
    <property type="term" value="P:regulation of secretion"/>
    <property type="evidence" value="ECO:0007669"/>
    <property type="project" value="TreeGrafter"/>
</dbReference>
<feature type="transmembrane region" description="Helical" evidence="13">
    <location>
        <begin position="608"/>
        <end position="633"/>
    </location>
</feature>
<evidence type="ECO:0000256" key="5">
    <source>
        <dbReference type="ARBA" id="ARBA00022989"/>
    </source>
</evidence>
<keyword evidence="2" id="KW-0597">Phosphoprotein</keyword>
<dbReference type="Pfam" id="PF11548">
    <property type="entry name" value="Receptor_IA-2"/>
    <property type="match status" value="1"/>
</dbReference>
<dbReference type="PROSITE" id="PS50055">
    <property type="entry name" value="TYR_PHOSPHATASE_PTP"/>
    <property type="match status" value="1"/>
</dbReference>
<dbReference type="Proteomes" id="UP000440578">
    <property type="component" value="Unassembled WGS sequence"/>
</dbReference>
<accession>A0A6A4WED1</accession>
<dbReference type="PROSITE" id="PS50056">
    <property type="entry name" value="TYR_PHOSPHATASE_2"/>
    <property type="match status" value="1"/>
</dbReference>
<evidence type="ECO:0000313" key="17">
    <source>
        <dbReference type="Proteomes" id="UP000440578"/>
    </source>
</evidence>
<dbReference type="InterPro" id="IPR029021">
    <property type="entry name" value="Prot-tyrosine_phosphatase-like"/>
</dbReference>
<keyword evidence="9" id="KW-0325">Glycoprotein</keyword>
<dbReference type="PRINTS" id="PR00700">
    <property type="entry name" value="PRTYPHPHTASE"/>
</dbReference>
<keyword evidence="5 13" id="KW-1133">Transmembrane helix</keyword>
<keyword evidence="17" id="KW-1185">Reference proteome</keyword>
<dbReference type="SMART" id="SM00194">
    <property type="entry name" value="PTPc"/>
    <property type="match status" value="1"/>
</dbReference>
<feature type="region of interest" description="Disordered" evidence="12">
    <location>
        <begin position="80"/>
        <end position="100"/>
    </location>
</feature>
<dbReference type="InterPro" id="IPR000387">
    <property type="entry name" value="Tyr_Pase_dom"/>
</dbReference>
<sequence length="1222" mass="134746">MTPITTSIKHIGEVISIYIVFRYLQSCNTIWCHCGVGDIDLLLSAVSGCLIEDLCEDSERCFNDGVFGRCVDQRSQDEELRSARSDLPPTPSGHRADLELSPDELSELPAVLERLVSQGHRWSHIYTQEPSDASACELVNERRLPGLPPGSRAVPALPDLPDLVGPQQELELTADRRDFEPPSQDTVADEALVRFGPADSEFIEELYLPATYQDDGEALVPDLDQPIPLEWLADDYDLEELARDGLEPAAAGVLLPPAMKRSAPVEFDLGPLPADSQIHQLAQLVRSVDQQLQRAGGGGGGALDELERQAAADSPAEIVLDLGPPDEMAQYPSDYDGDYGDYGGDYGDYGDLEPIPLSVRSDPEFRRAERLDIKKPGPWFGVNNFAFDYDFDGKAPVPDQEINPMESLPIEPMEQEPMESMDQDSAQSPPPEPRLSAGEDAFSVDSESRRVDRVAEDRVDRVAEDVNPSPEATPSGAPPSQQSQEAGQPAKKSRSVDRSPGPQVDTDLDYVYMEVQNRFEDGNEATRLVKQLEKDLFLPVNTFDNIGAEKNQVWFKVKPNKLELNAAAVASRIGSLRGTLNNELGVTITEAGVGKGSSVRVEAEHRTMFVQTLSIVLGALVAAIVLVVLFVCLARRYVRGRDKIKGLANTDTEASKDYQVPHGPSRGSLVPPLRPAAAGTDTPAVGTGGSGDRRAGTMWHLDACAAAAAADTPPMWLARAKDLCRSRMAARVTEKTDTPEKPQRVHSLSKESDGTASPTSRSSTSSWSEEPVVSNMDISTGHMVLSYMEDHLKKKDKLEEEWRALCAYEAEPSARTVAALPANAKKNRVPTALPYDHSRVTLNAVTNATGGDYINASTITDHDPRNPAYIATQVSDHDSRHDPRHPAYIATQVRDHDPRNPASIATQVSDHDPRHDPRNPAYIATQVRDHDPRNPASIATQVSDHEPRNPAYIATQVSDHDPRNPAYIAGQVRDHTTGHDPRNPAYIATQVSEHDPRNPAYIATQVSDHDPRHDPRNPAYIATQVRDHDPRNPAYIATQGPMAQTANDFWQMVWEQGSVVIVMLTRLTENGSGMCHRYWPEEGSELYHIYEYLVRSFYLKNLKTSETRTVTQFHFLAWPENGVPTSTKALLEFRRKVNKSYRGRSCPVIVHCSDGCGRTGTYCLIDMVLNRMAKGAKEIDIAASLEHLRDQRADMVRTRAQFEFVLMAVAEEVHAILKALPQ</sequence>
<evidence type="ECO:0000256" key="6">
    <source>
        <dbReference type="ARBA" id="ARBA00023018"/>
    </source>
</evidence>
<dbReference type="AlphaFoldDB" id="A0A6A4WED1"/>
<feature type="domain" description="Tyrosine specific protein phosphatases" evidence="15">
    <location>
        <begin position="1131"/>
        <end position="1203"/>
    </location>
</feature>
<dbReference type="OrthoDB" id="9880441at2759"/>
<dbReference type="SUPFAM" id="SSF52799">
    <property type="entry name" value="(Phosphotyrosine protein) phosphatases II"/>
    <property type="match status" value="2"/>
</dbReference>
<keyword evidence="10" id="KW-0968">Cytoplasmic vesicle</keyword>
<keyword evidence="6" id="KW-0770">Synapse</keyword>
<evidence type="ECO:0000259" key="14">
    <source>
        <dbReference type="PROSITE" id="PS50055"/>
    </source>
</evidence>
<dbReference type="InterPro" id="IPR033522">
    <property type="entry name" value="IA-2/IA-2_beta"/>
</dbReference>
<dbReference type="EMBL" id="VIIS01000855">
    <property type="protein sequence ID" value="KAF0304333.1"/>
    <property type="molecule type" value="Genomic_DNA"/>
</dbReference>
<evidence type="ECO:0000256" key="4">
    <source>
        <dbReference type="ARBA" id="ARBA00022729"/>
    </source>
</evidence>
<evidence type="ECO:0000256" key="8">
    <source>
        <dbReference type="ARBA" id="ARBA00023170"/>
    </source>
</evidence>
<dbReference type="PANTHER" id="PTHR46106:SF4">
    <property type="entry name" value="IA-2 PROTEIN TYROSINE PHOSPHATASE, ISOFORM C"/>
    <property type="match status" value="1"/>
</dbReference>
<evidence type="ECO:0000256" key="10">
    <source>
        <dbReference type="ARBA" id="ARBA00023329"/>
    </source>
</evidence>
<evidence type="ECO:0000313" key="16">
    <source>
        <dbReference type="EMBL" id="KAF0304333.1"/>
    </source>
</evidence>
<evidence type="ECO:0000256" key="3">
    <source>
        <dbReference type="ARBA" id="ARBA00022692"/>
    </source>
</evidence>
<dbReference type="InterPro" id="IPR021613">
    <property type="entry name" value="Receptor_IA-2_dom"/>
</dbReference>
<dbReference type="GO" id="GO:0004725">
    <property type="term" value="F:protein tyrosine phosphatase activity"/>
    <property type="evidence" value="ECO:0007669"/>
    <property type="project" value="InterPro"/>
</dbReference>
<dbReference type="PROSITE" id="PS00383">
    <property type="entry name" value="TYR_PHOSPHATASE_1"/>
    <property type="match status" value="1"/>
</dbReference>
<dbReference type="Gene3D" id="3.90.190.10">
    <property type="entry name" value="Protein tyrosine phosphatase superfamily"/>
    <property type="match status" value="2"/>
</dbReference>
<feature type="region of interest" description="Disordered" evidence="12">
    <location>
        <begin position="652"/>
        <end position="693"/>
    </location>
</feature>
<gene>
    <name evidence="16" type="primary">Ptprn2</name>
    <name evidence="16" type="ORF">FJT64_023841</name>
</gene>
<feature type="compositionally biased region" description="Basic and acidic residues" evidence="12">
    <location>
        <begin position="909"/>
        <end position="918"/>
    </location>
</feature>
<evidence type="ECO:0000256" key="2">
    <source>
        <dbReference type="ARBA" id="ARBA00022553"/>
    </source>
</evidence>
<evidence type="ECO:0000259" key="15">
    <source>
        <dbReference type="PROSITE" id="PS50056"/>
    </source>
</evidence>
<dbReference type="GO" id="GO:0030658">
    <property type="term" value="C:transport vesicle membrane"/>
    <property type="evidence" value="ECO:0007669"/>
    <property type="project" value="UniProtKB-SubCell"/>
</dbReference>
<feature type="region of interest" description="Disordered" evidence="12">
    <location>
        <begin position="417"/>
        <end position="508"/>
    </location>
</feature>
<dbReference type="GO" id="GO:0048666">
    <property type="term" value="P:neuron development"/>
    <property type="evidence" value="ECO:0007669"/>
    <property type="project" value="UniProtKB-ARBA"/>
</dbReference>
<dbReference type="SMART" id="SM00404">
    <property type="entry name" value="PTPc_motif"/>
    <property type="match status" value="1"/>
</dbReference>
<evidence type="ECO:0000256" key="13">
    <source>
        <dbReference type="SAM" id="Phobius"/>
    </source>
</evidence>
<feature type="compositionally biased region" description="Basic and acidic residues" evidence="12">
    <location>
        <begin position="732"/>
        <end position="753"/>
    </location>
</feature>
<dbReference type="CDD" id="cd14546">
    <property type="entry name" value="R-PTP-N-N2"/>
    <property type="match status" value="1"/>
</dbReference>
<feature type="region of interest" description="Disordered" evidence="12">
    <location>
        <begin position="895"/>
        <end position="918"/>
    </location>
</feature>
<evidence type="ECO:0000256" key="12">
    <source>
        <dbReference type="SAM" id="MobiDB-lite"/>
    </source>
</evidence>
<dbReference type="GO" id="GO:0030141">
    <property type="term" value="C:secretory granule"/>
    <property type="evidence" value="ECO:0007669"/>
    <property type="project" value="InterPro"/>
</dbReference>
<evidence type="ECO:0000256" key="11">
    <source>
        <dbReference type="ARBA" id="ARBA00034103"/>
    </source>
</evidence>
<evidence type="ECO:0000256" key="7">
    <source>
        <dbReference type="ARBA" id="ARBA00023136"/>
    </source>
</evidence>
<keyword evidence="7 13" id="KW-0472">Membrane</keyword>
<feature type="region of interest" description="Disordered" evidence="12">
    <location>
        <begin position="731"/>
        <end position="772"/>
    </location>
</feature>
<comment type="subcellular location">
    <subcellularLocation>
        <location evidence="1">Cytoplasmic vesicle</location>
        <location evidence="1">Secretory vesicle membrane</location>
        <topology evidence="1">Single-pass type I membrane protein</topology>
    </subcellularLocation>
    <subcellularLocation>
        <location evidence="11">Synapse</location>
    </subcellularLocation>
</comment>
<feature type="domain" description="Tyrosine-protein phosphatase" evidence="14">
    <location>
        <begin position="798"/>
        <end position="1212"/>
    </location>
</feature>
<reference evidence="16 17" key="1">
    <citation type="submission" date="2019-07" db="EMBL/GenBank/DDBJ databases">
        <title>Draft genome assembly of a fouling barnacle, Amphibalanus amphitrite (Darwin, 1854): The first reference genome for Thecostraca.</title>
        <authorList>
            <person name="Kim W."/>
        </authorList>
    </citation>
    <scope>NUCLEOTIDE SEQUENCE [LARGE SCALE GENOMIC DNA]</scope>
    <source>
        <strain evidence="16">SNU_AA5</strain>
        <tissue evidence="16">Soma without cirri and trophi</tissue>
    </source>
</reference>
<feature type="compositionally biased region" description="Basic and acidic residues" evidence="12">
    <location>
        <begin position="446"/>
        <end position="464"/>
    </location>
</feature>
<keyword evidence="8 16" id="KW-0675">Receptor</keyword>
<dbReference type="InterPro" id="IPR016130">
    <property type="entry name" value="Tyr_Pase_AS"/>
</dbReference>
<organism evidence="16 17">
    <name type="scientific">Amphibalanus amphitrite</name>
    <name type="common">Striped barnacle</name>
    <name type="synonym">Balanus amphitrite</name>
    <dbReference type="NCBI Taxonomy" id="1232801"/>
    <lineage>
        <taxon>Eukaryota</taxon>
        <taxon>Metazoa</taxon>
        <taxon>Ecdysozoa</taxon>
        <taxon>Arthropoda</taxon>
        <taxon>Crustacea</taxon>
        <taxon>Multicrustacea</taxon>
        <taxon>Cirripedia</taxon>
        <taxon>Thoracica</taxon>
        <taxon>Thoracicalcarea</taxon>
        <taxon>Balanomorpha</taxon>
        <taxon>Balanoidea</taxon>
        <taxon>Balanidae</taxon>
        <taxon>Amphibalaninae</taxon>
        <taxon>Amphibalanus</taxon>
    </lineage>
</organism>
<comment type="caution">
    <text evidence="16">The sequence shown here is derived from an EMBL/GenBank/DDBJ whole genome shotgun (WGS) entry which is preliminary data.</text>
</comment>